<gene>
    <name evidence="4" type="ORF">FRX94_06580</name>
</gene>
<evidence type="ECO:0000313" key="4">
    <source>
        <dbReference type="EMBL" id="TWT25540.1"/>
    </source>
</evidence>
<evidence type="ECO:0000256" key="2">
    <source>
        <dbReference type="SAM" id="MobiDB-lite"/>
    </source>
</evidence>
<proteinExistence type="predicted"/>
<feature type="domain" description="CAF17 C-terminal" evidence="3">
    <location>
        <begin position="233"/>
        <end position="301"/>
    </location>
</feature>
<dbReference type="InterPro" id="IPR045179">
    <property type="entry name" value="YgfZ/GcvT"/>
</dbReference>
<comment type="caution">
    <text evidence="4">The sequence shown here is derived from an EMBL/GenBank/DDBJ whole genome shotgun (WGS) entry which is preliminary data.</text>
</comment>
<dbReference type="Proteomes" id="UP000320791">
    <property type="component" value="Unassembled WGS sequence"/>
</dbReference>
<dbReference type="PANTHER" id="PTHR22602:SF0">
    <property type="entry name" value="TRANSFERASE CAF17, MITOCHONDRIAL-RELATED"/>
    <property type="match status" value="1"/>
</dbReference>
<organism evidence="4 5">
    <name type="scientific">Corynebacterium canis</name>
    <dbReference type="NCBI Taxonomy" id="679663"/>
    <lineage>
        <taxon>Bacteria</taxon>
        <taxon>Bacillati</taxon>
        <taxon>Actinomycetota</taxon>
        <taxon>Actinomycetes</taxon>
        <taxon>Mycobacteriales</taxon>
        <taxon>Corynebacteriaceae</taxon>
        <taxon>Corynebacterium</taxon>
    </lineage>
</organism>
<dbReference type="PANTHER" id="PTHR22602">
    <property type="entry name" value="TRANSFERASE CAF17, MITOCHONDRIAL-RELATED"/>
    <property type="match status" value="1"/>
</dbReference>
<keyword evidence="1" id="KW-0809">Transit peptide</keyword>
<dbReference type="InterPro" id="IPR017703">
    <property type="entry name" value="YgfZ/GCV_T_CS"/>
</dbReference>
<dbReference type="InterPro" id="IPR057460">
    <property type="entry name" value="CAF17_C"/>
</dbReference>
<keyword evidence="5" id="KW-1185">Reference proteome</keyword>
<dbReference type="GO" id="GO:0016226">
    <property type="term" value="P:iron-sulfur cluster assembly"/>
    <property type="evidence" value="ECO:0007669"/>
    <property type="project" value="TreeGrafter"/>
</dbReference>
<evidence type="ECO:0000313" key="5">
    <source>
        <dbReference type="Proteomes" id="UP000320791"/>
    </source>
</evidence>
<dbReference type="EMBL" id="VOHM01000012">
    <property type="protein sequence ID" value="TWT25540.1"/>
    <property type="molecule type" value="Genomic_DNA"/>
</dbReference>
<dbReference type="InterPro" id="IPR027266">
    <property type="entry name" value="TrmE/GcvT-like"/>
</dbReference>
<dbReference type="NCBIfam" id="TIGR03317">
    <property type="entry name" value="ygfZ_signature"/>
    <property type="match status" value="1"/>
</dbReference>
<dbReference type="Gene3D" id="3.30.1360.120">
    <property type="entry name" value="Probable tRNA modification gtpase trme, domain 1"/>
    <property type="match status" value="2"/>
</dbReference>
<evidence type="ECO:0000259" key="3">
    <source>
        <dbReference type="Pfam" id="PF25455"/>
    </source>
</evidence>
<reference evidence="4 5" key="1">
    <citation type="submission" date="2019-08" db="EMBL/GenBank/DDBJ databases">
        <authorList>
            <person name="Lei W."/>
        </authorList>
    </citation>
    <scope>NUCLEOTIDE SEQUENCE [LARGE SCALE GENOMIC DNA]</scope>
    <source>
        <strain evidence="4 5">CCUG 58627</strain>
    </source>
</reference>
<dbReference type="SUPFAM" id="SSF103025">
    <property type="entry name" value="Folate-binding domain"/>
    <property type="match status" value="1"/>
</dbReference>
<protein>
    <submittedName>
        <fullName evidence="4">Folate-binding protein YgfZ</fullName>
    </submittedName>
</protein>
<dbReference type="AlphaFoldDB" id="A0A5C5UJL5"/>
<dbReference type="OrthoDB" id="9796287at2"/>
<name>A0A5C5UJL5_9CORY</name>
<dbReference type="Pfam" id="PF25455">
    <property type="entry name" value="Beta-barrel_CAF17_C"/>
    <property type="match status" value="1"/>
</dbReference>
<sequence length="322" mass="34729">MARPGAAPATPNVGVAWHYGNPLGEQRGPFVVDRSHHRVLKVSGPDAAAFLNNLLSQQLIDAPPSTAALNLDAQGRILHHVGIWLDNDTFFLEGPAAEIATLKPYLLRMVFWSDVEIKEADLALLTVIGEEPTTGMKRRVQWGGPERWDVLVPRERLGAAVDKLGLPLAGLMAFTAERVKAVEPEVTADLDEKAIPHEVPRWIESAVHLDKGCYRGQETVARVHNLGRSPRVLVMVHIDGSAPELPEPGSAITAGGRKVGRLGTVVHDCDYGPIGLALIKRSAVGVPGLAVEDVALQIDPDTIPTDDGERPGRAAQNRLRGR</sequence>
<accession>A0A5C5UJL5</accession>
<feature type="region of interest" description="Disordered" evidence="2">
    <location>
        <begin position="300"/>
        <end position="322"/>
    </location>
</feature>
<evidence type="ECO:0000256" key="1">
    <source>
        <dbReference type="ARBA" id="ARBA00022946"/>
    </source>
</evidence>